<protein>
    <submittedName>
        <fullName evidence="1">Hypp5722 protein</fullName>
    </submittedName>
</protein>
<dbReference type="Proteomes" id="UP000838412">
    <property type="component" value="Chromosome 10"/>
</dbReference>
<organism evidence="1 2">
    <name type="scientific">Branchiostoma lanceolatum</name>
    <name type="common">Common lancelet</name>
    <name type="synonym">Amphioxus lanceolatum</name>
    <dbReference type="NCBI Taxonomy" id="7740"/>
    <lineage>
        <taxon>Eukaryota</taxon>
        <taxon>Metazoa</taxon>
        <taxon>Chordata</taxon>
        <taxon>Cephalochordata</taxon>
        <taxon>Leptocardii</taxon>
        <taxon>Amphioxiformes</taxon>
        <taxon>Branchiostomatidae</taxon>
        <taxon>Branchiostoma</taxon>
    </lineage>
</organism>
<sequence length="68" mass="7739">MPSCQVPLSRGQKFKWGYRGPPSADLADVLFSRWKPAHEPHIKSVETHELLGSRAVSCYRHHKSVFHG</sequence>
<proteinExistence type="predicted"/>
<keyword evidence="2" id="KW-1185">Reference proteome</keyword>
<dbReference type="AlphaFoldDB" id="A0A8J9WG77"/>
<name>A0A8J9WG77_BRALA</name>
<gene>
    <name evidence="1" type="primary">Hypp5722</name>
    <name evidence="1" type="ORF">BLAG_LOCUS3500</name>
</gene>
<dbReference type="EMBL" id="OV696695">
    <property type="protein sequence ID" value="CAH1239132.1"/>
    <property type="molecule type" value="Genomic_DNA"/>
</dbReference>
<reference evidence="1" key="1">
    <citation type="submission" date="2022-01" db="EMBL/GenBank/DDBJ databases">
        <authorList>
            <person name="Braso-Vives M."/>
        </authorList>
    </citation>
    <scope>NUCLEOTIDE SEQUENCE</scope>
</reference>
<evidence type="ECO:0000313" key="1">
    <source>
        <dbReference type="EMBL" id="CAH1239132.1"/>
    </source>
</evidence>
<accession>A0A8J9WG77</accession>
<evidence type="ECO:0000313" key="2">
    <source>
        <dbReference type="Proteomes" id="UP000838412"/>
    </source>
</evidence>